<dbReference type="Proteomes" id="UP000241769">
    <property type="component" value="Unassembled WGS sequence"/>
</dbReference>
<protein>
    <submittedName>
        <fullName evidence="4">Putative ankyrin repeat protein</fullName>
    </submittedName>
</protein>
<sequence>MRNHSSKSNQRIAIQLTGGRSFGELSKLPRKFGVRFAPPARKQLMSNGIISSKDVTKVILHMITVLRLTCKLWKDIGGTFDGRRPLLTFSVDSFTHWLSDHDLLSAVEGGNIESLRFLLSRVELNPSREDIKLLSEATKKDSTEIVRLLLNDPRVDPSAADNKAIISAVEHGRTDAVQLLLSDPRVDPSVDDNYPIRYAAVEGHCEIVRLLLSDPRVDPTADNNYAVRYAADQGHIETVRLLLSDPRVDPSTDYNYAVGSAAEGGHIETVRLLLTDPRVDPSANGCYSIIHAAGMGHIEVVQLLLADPRVDLSAQDSMAIVTASKGGNAEIVRLILSSSEASTPTSQVTSAETKDNEEYSTPSTNTLGASTTAVSSATQLGGALIQFLIFGLVHLKIHSMEEQPLMRSSTRLDVQRRRTHR</sequence>
<comment type="caution">
    <text evidence="4">The sequence shown here is derived from an EMBL/GenBank/DDBJ whole genome shotgun (WGS) entry which is preliminary data.</text>
</comment>
<feature type="compositionally biased region" description="Polar residues" evidence="3">
    <location>
        <begin position="359"/>
        <end position="369"/>
    </location>
</feature>
<dbReference type="STRING" id="1890364.A0A2P6NPH1"/>
<dbReference type="SMART" id="SM00248">
    <property type="entry name" value="ANK"/>
    <property type="match status" value="8"/>
</dbReference>
<accession>A0A2P6NPH1</accession>
<dbReference type="PANTHER" id="PTHR24166">
    <property type="entry name" value="ROLLING PEBBLES, ISOFORM B"/>
    <property type="match status" value="1"/>
</dbReference>
<feature type="region of interest" description="Disordered" evidence="3">
    <location>
        <begin position="342"/>
        <end position="369"/>
    </location>
</feature>
<dbReference type="Pfam" id="PF00023">
    <property type="entry name" value="Ank"/>
    <property type="match status" value="1"/>
</dbReference>
<proteinExistence type="predicted"/>
<keyword evidence="1" id="KW-0677">Repeat</keyword>
<dbReference type="Gene3D" id="1.25.40.20">
    <property type="entry name" value="Ankyrin repeat-containing domain"/>
    <property type="match status" value="2"/>
</dbReference>
<dbReference type="InterPro" id="IPR050889">
    <property type="entry name" value="Dendritic_Spine_Reg/Scaffold"/>
</dbReference>
<evidence type="ECO:0000313" key="5">
    <source>
        <dbReference type="Proteomes" id="UP000241769"/>
    </source>
</evidence>
<evidence type="ECO:0000256" key="2">
    <source>
        <dbReference type="ARBA" id="ARBA00023043"/>
    </source>
</evidence>
<dbReference type="InterPro" id="IPR036770">
    <property type="entry name" value="Ankyrin_rpt-contain_sf"/>
</dbReference>
<dbReference type="AlphaFoldDB" id="A0A2P6NPH1"/>
<dbReference type="OrthoDB" id="341259at2759"/>
<dbReference type="EMBL" id="MDYQ01000038">
    <property type="protein sequence ID" value="PRP85853.1"/>
    <property type="molecule type" value="Genomic_DNA"/>
</dbReference>
<dbReference type="SUPFAM" id="SSF48403">
    <property type="entry name" value="Ankyrin repeat"/>
    <property type="match status" value="1"/>
</dbReference>
<keyword evidence="2" id="KW-0040">ANK repeat</keyword>
<feature type="compositionally biased region" description="Polar residues" evidence="3">
    <location>
        <begin position="342"/>
        <end position="351"/>
    </location>
</feature>
<name>A0A2P6NPH1_9EUKA</name>
<gene>
    <name evidence="4" type="ORF">PROFUN_06127</name>
</gene>
<evidence type="ECO:0000313" key="4">
    <source>
        <dbReference type="EMBL" id="PRP85853.1"/>
    </source>
</evidence>
<keyword evidence="5" id="KW-1185">Reference proteome</keyword>
<dbReference type="PANTHER" id="PTHR24166:SF48">
    <property type="entry name" value="PROTEIN VAPYRIN"/>
    <property type="match status" value="1"/>
</dbReference>
<dbReference type="InParanoid" id="A0A2P6NPH1"/>
<evidence type="ECO:0000256" key="1">
    <source>
        <dbReference type="ARBA" id="ARBA00022737"/>
    </source>
</evidence>
<dbReference type="Pfam" id="PF12796">
    <property type="entry name" value="Ank_2"/>
    <property type="match status" value="2"/>
</dbReference>
<reference evidence="4 5" key="1">
    <citation type="journal article" date="2018" name="Genome Biol. Evol.">
        <title>Multiple Roots of Fruiting Body Formation in Amoebozoa.</title>
        <authorList>
            <person name="Hillmann F."/>
            <person name="Forbes G."/>
            <person name="Novohradska S."/>
            <person name="Ferling I."/>
            <person name="Riege K."/>
            <person name="Groth M."/>
            <person name="Westermann M."/>
            <person name="Marz M."/>
            <person name="Spaller T."/>
            <person name="Winckler T."/>
            <person name="Schaap P."/>
            <person name="Glockner G."/>
        </authorList>
    </citation>
    <scope>NUCLEOTIDE SEQUENCE [LARGE SCALE GENOMIC DNA]</scope>
    <source>
        <strain evidence="4 5">Jena</strain>
    </source>
</reference>
<evidence type="ECO:0000256" key="3">
    <source>
        <dbReference type="SAM" id="MobiDB-lite"/>
    </source>
</evidence>
<dbReference type="InterPro" id="IPR002110">
    <property type="entry name" value="Ankyrin_rpt"/>
</dbReference>
<organism evidence="4 5">
    <name type="scientific">Planoprotostelium fungivorum</name>
    <dbReference type="NCBI Taxonomy" id="1890364"/>
    <lineage>
        <taxon>Eukaryota</taxon>
        <taxon>Amoebozoa</taxon>
        <taxon>Evosea</taxon>
        <taxon>Variosea</taxon>
        <taxon>Cavosteliida</taxon>
        <taxon>Cavosteliaceae</taxon>
        <taxon>Planoprotostelium</taxon>
    </lineage>
</organism>